<name>A0A9P5Y6A3_9AGAR</name>
<evidence type="ECO:0000313" key="3">
    <source>
        <dbReference type="Proteomes" id="UP000807353"/>
    </source>
</evidence>
<proteinExistence type="predicted"/>
<comment type="caution">
    <text evidence="2">The sequence shown here is derived from an EMBL/GenBank/DDBJ whole genome shotgun (WGS) entry which is preliminary data.</text>
</comment>
<sequence>MPHSKMEHSIPSAVKNLHHAIHNRPSTPIEIPSRRRPLVSTSSPIRRPMSPELLFEMSPIISEFPSPPTYTLGLREPREPEPFLYPFPPFPARSHPPAFRTHRPSLITLHSGVTPQTPSILSVSNTMNGCASLCRLEDDDISPIPLVSSSKTDTKTKISGMSPSTPVRSLISPSNHSPTRAWKHRVLSPPPRSSSYSSSPWILPGKSDLIEDDRASLEADPSMFDFEKHLMRRIENQNHVRFREISLNSMCG</sequence>
<evidence type="ECO:0000313" key="2">
    <source>
        <dbReference type="EMBL" id="KAF9463004.1"/>
    </source>
</evidence>
<feature type="compositionally biased region" description="Polar residues" evidence="1">
    <location>
        <begin position="159"/>
        <end position="178"/>
    </location>
</feature>
<organism evidence="2 3">
    <name type="scientific">Collybia nuda</name>
    <dbReference type="NCBI Taxonomy" id="64659"/>
    <lineage>
        <taxon>Eukaryota</taxon>
        <taxon>Fungi</taxon>
        <taxon>Dikarya</taxon>
        <taxon>Basidiomycota</taxon>
        <taxon>Agaricomycotina</taxon>
        <taxon>Agaricomycetes</taxon>
        <taxon>Agaricomycetidae</taxon>
        <taxon>Agaricales</taxon>
        <taxon>Tricholomatineae</taxon>
        <taxon>Clitocybaceae</taxon>
        <taxon>Collybia</taxon>
    </lineage>
</organism>
<feature type="region of interest" description="Disordered" evidence="1">
    <location>
        <begin position="145"/>
        <end position="199"/>
    </location>
</feature>
<reference evidence="2" key="1">
    <citation type="submission" date="2020-11" db="EMBL/GenBank/DDBJ databases">
        <authorList>
            <consortium name="DOE Joint Genome Institute"/>
            <person name="Ahrendt S."/>
            <person name="Riley R."/>
            <person name="Andreopoulos W."/>
            <person name="Labutti K."/>
            <person name="Pangilinan J."/>
            <person name="Ruiz-Duenas F.J."/>
            <person name="Barrasa J.M."/>
            <person name="Sanchez-Garcia M."/>
            <person name="Camarero S."/>
            <person name="Miyauchi S."/>
            <person name="Serrano A."/>
            <person name="Linde D."/>
            <person name="Babiker R."/>
            <person name="Drula E."/>
            <person name="Ayuso-Fernandez I."/>
            <person name="Pacheco R."/>
            <person name="Padilla G."/>
            <person name="Ferreira P."/>
            <person name="Barriuso J."/>
            <person name="Kellner H."/>
            <person name="Castanera R."/>
            <person name="Alfaro M."/>
            <person name="Ramirez L."/>
            <person name="Pisabarro A.G."/>
            <person name="Kuo A."/>
            <person name="Tritt A."/>
            <person name="Lipzen A."/>
            <person name="He G."/>
            <person name="Yan M."/>
            <person name="Ng V."/>
            <person name="Cullen D."/>
            <person name="Martin F."/>
            <person name="Rosso M.-N."/>
            <person name="Henrissat B."/>
            <person name="Hibbett D."/>
            <person name="Martinez A.T."/>
            <person name="Grigoriev I.V."/>
        </authorList>
    </citation>
    <scope>NUCLEOTIDE SEQUENCE</scope>
    <source>
        <strain evidence="2">CBS 247.69</strain>
    </source>
</reference>
<dbReference type="OrthoDB" id="3030351at2759"/>
<gene>
    <name evidence="2" type="ORF">BDZ94DRAFT_1259853</name>
</gene>
<protein>
    <submittedName>
        <fullName evidence="2">Uncharacterized protein</fullName>
    </submittedName>
</protein>
<evidence type="ECO:0000256" key="1">
    <source>
        <dbReference type="SAM" id="MobiDB-lite"/>
    </source>
</evidence>
<dbReference type="EMBL" id="MU150266">
    <property type="protein sequence ID" value="KAF9463004.1"/>
    <property type="molecule type" value="Genomic_DNA"/>
</dbReference>
<dbReference type="AlphaFoldDB" id="A0A9P5Y6A3"/>
<accession>A0A9P5Y6A3</accession>
<keyword evidence="3" id="KW-1185">Reference proteome</keyword>
<dbReference type="Proteomes" id="UP000807353">
    <property type="component" value="Unassembled WGS sequence"/>
</dbReference>
<feature type="region of interest" description="Disordered" evidence="1">
    <location>
        <begin position="24"/>
        <end position="45"/>
    </location>
</feature>